<keyword evidence="3" id="KW-1185">Reference proteome</keyword>
<feature type="region of interest" description="Disordered" evidence="2">
    <location>
        <begin position="364"/>
        <end position="558"/>
    </location>
</feature>
<feature type="compositionally biased region" description="Basic and acidic residues" evidence="2">
    <location>
        <begin position="463"/>
        <end position="484"/>
    </location>
</feature>
<dbReference type="AlphaFoldDB" id="A0AAF3F1B6"/>
<feature type="compositionally biased region" description="Basic and acidic residues" evidence="2">
    <location>
        <begin position="326"/>
        <end position="338"/>
    </location>
</feature>
<dbReference type="WBParaSite" id="MBELARI_LOCUS20158">
    <property type="protein sequence ID" value="MBELARI_LOCUS20158"/>
    <property type="gene ID" value="MBELARI_LOCUS20158"/>
</dbReference>
<sequence>MNRRYAQSFDEETIRRLQQNVGETRKMNAQVERAKDAEEAKQVDLENHLHKISATVSEFHDAINKSKRREKELLKQIESWVELLKSHKQMVEHEDARFQSVSEESEQFCDDLEFNIDLLKRKRISVDALVLDLARTREYHDTFIKQLRNDLKGQKNELEIWDKRLLDNKQPLAALAVLTSRLNSAHRDGVISSVSEAPNLIVQGTLKPVNPQPMKAQTMTLAPVLFQNNNNNKRDRHTSESSVEIPMEFESRAPTYFGHMAAFENRPHEEVQQRAKKSGLFITSQIREVLRTHHSSTNLSQKSPQLGEKQTKKLMEEISPQIMKKSIKETTLTDHELRSSAQENRFDSVTMSASRTGLFECLGHVNDPTQTVGQKNEKAPQPSQQAQRSKENEKGNVIQAGQTSPTRKDEKVAEHEPVPKEEKSEANETPPDLKGEKDPANGEASGLRKDKARAHGGSPSAEEAGKAEIKADGESSTPKEDKAQADAQKLLANEKKAQANERKENVQPSEADARALIEETDQANGQSSAPRSEKVQEKQELPVSNGEKAQANRSFVLDKDQVDDLADKLLRLANDGLQ</sequence>
<keyword evidence="1" id="KW-0175">Coiled coil</keyword>
<feature type="compositionally biased region" description="Basic and acidic residues" evidence="2">
    <location>
        <begin position="406"/>
        <end position="440"/>
    </location>
</feature>
<name>A0AAF3F1B6_9BILA</name>
<reference evidence="4" key="1">
    <citation type="submission" date="2024-02" db="UniProtKB">
        <authorList>
            <consortium name="WormBaseParasite"/>
        </authorList>
    </citation>
    <scope>IDENTIFICATION</scope>
</reference>
<evidence type="ECO:0000256" key="2">
    <source>
        <dbReference type="SAM" id="MobiDB-lite"/>
    </source>
</evidence>
<feature type="coiled-coil region" evidence="1">
    <location>
        <begin position="14"/>
        <end position="48"/>
    </location>
</feature>
<evidence type="ECO:0000313" key="3">
    <source>
        <dbReference type="Proteomes" id="UP000887575"/>
    </source>
</evidence>
<feature type="compositionally biased region" description="Basic and acidic residues" evidence="2">
    <location>
        <begin position="531"/>
        <end position="540"/>
    </location>
</feature>
<dbReference type="Proteomes" id="UP000887575">
    <property type="component" value="Unassembled WGS sequence"/>
</dbReference>
<feature type="region of interest" description="Disordered" evidence="2">
    <location>
        <begin position="325"/>
        <end position="349"/>
    </location>
</feature>
<evidence type="ECO:0000313" key="4">
    <source>
        <dbReference type="WBParaSite" id="MBELARI_LOCUS20158"/>
    </source>
</evidence>
<accession>A0AAF3F1B6</accession>
<protein>
    <submittedName>
        <fullName evidence="4">Uncharacterized protein</fullName>
    </submittedName>
</protein>
<organism evidence="3 4">
    <name type="scientific">Mesorhabditis belari</name>
    <dbReference type="NCBI Taxonomy" id="2138241"/>
    <lineage>
        <taxon>Eukaryota</taxon>
        <taxon>Metazoa</taxon>
        <taxon>Ecdysozoa</taxon>
        <taxon>Nematoda</taxon>
        <taxon>Chromadorea</taxon>
        <taxon>Rhabditida</taxon>
        <taxon>Rhabditina</taxon>
        <taxon>Rhabditomorpha</taxon>
        <taxon>Rhabditoidea</taxon>
        <taxon>Rhabditidae</taxon>
        <taxon>Mesorhabditinae</taxon>
        <taxon>Mesorhabditis</taxon>
    </lineage>
</organism>
<feature type="compositionally biased region" description="Polar residues" evidence="2">
    <location>
        <begin position="339"/>
        <end position="349"/>
    </location>
</feature>
<feature type="compositionally biased region" description="Basic and acidic residues" evidence="2">
    <location>
        <begin position="492"/>
        <end position="517"/>
    </location>
</feature>
<proteinExistence type="predicted"/>
<evidence type="ECO:0000256" key="1">
    <source>
        <dbReference type="SAM" id="Coils"/>
    </source>
</evidence>